<dbReference type="Pfam" id="PF06508">
    <property type="entry name" value="QueC"/>
    <property type="match status" value="1"/>
</dbReference>
<dbReference type="CDD" id="cd01995">
    <property type="entry name" value="QueC-like"/>
    <property type="match status" value="1"/>
</dbReference>
<proteinExistence type="inferred from homology"/>
<dbReference type="Gene3D" id="3.40.50.620">
    <property type="entry name" value="HUPs"/>
    <property type="match status" value="1"/>
</dbReference>
<evidence type="ECO:0000256" key="15">
    <source>
        <dbReference type="ARBA" id="ARBA00080941"/>
    </source>
</evidence>
<keyword evidence="3 16" id="KW-0479">Metal-binding</keyword>
<comment type="catalytic activity">
    <reaction evidence="11 16">
        <text>7-carboxy-7-carbaguanine + NH4(+) + 2 ATP = 7-cyano-7-carbaguanine + 2 AMP + 2 diphosphate + 2 H(+)</text>
        <dbReference type="Rhea" id="RHEA:27982"/>
        <dbReference type="ChEBI" id="CHEBI:15378"/>
        <dbReference type="ChEBI" id="CHEBI:28938"/>
        <dbReference type="ChEBI" id="CHEBI:30616"/>
        <dbReference type="ChEBI" id="CHEBI:33019"/>
        <dbReference type="ChEBI" id="CHEBI:45075"/>
        <dbReference type="ChEBI" id="CHEBI:61036"/>
        <dbReference type="ChEBI" id="CHEBI:456215"/>
        <dbReference type="EC" id="6.3.4.20"/>
    </reaction>
</comment>
<evidence type="ECO:0000256" key="3">
    <source>
        <dbReference type="ARBA" id="ARBA00022723"/>
    </source>
</evidence>
<evidence type="ECO:0000313" key="18">
    <source>
        <dbReference type="Proteomes" id="UP000230961"/>
    </source>
</evidence>
<dbReference type="AlphaFoldDB" id="A0A7U4GDT7"/>
<dbReference type="GO" id="GO:0016879">
    <property type="term" value="F:ligase activity, forming carbon-nitrogen bonds"/>
    <property type="evidence" value="ECO:0007669"/>
    <property type="project" value="UniProtKB-UniRule"/>
</dbReference>
<feature type="binding site" evidence="16">
    <location>
        <position position="201"/>
    </location>
    <ligand>
        <name>Zn(2+)</name>
        <dbReference type="ChEBI" id="CHEBI:29105"/>
    </ligand>
</feature>
<dbReference type="PANTHER" id="PTHR42914">
    <property type="entry name" value="7-CYANO-7-DEAZAGUANINE SYNTHASE"/>
    <property type="match status" value="1"/>
</dbReference>
<dbReference type="FunFam" id="3.40.50.620:FF:000017">
    <property type="entry name" value="7-cyano-7-deazaguanine synthase"/>
    <property type="match status" value="1"/>
</dbReference>
<dbReference type="NCBIfam" id="TIGR00364">
    <property type="entry name" value="7-cyano-7-deazaguanine synthase QueC"/>
    <property type="match status" value="1"/>
</dbReference>
<evidence type="ECO:0000256" key="6">
    <source>
        <dbReference type="ARBA" id="ARBA00022833"/>
    </source>
</evidence>
<dbReference type="KEGG" id="yel:LC20_01401"/>
<name>A0A7U4GDT7_YEREN</name>
<accession>A0A7U4GDT7</accession>
<dbReference type="NCBIfam" id="NF008317">
    <property type="entry name" value="PRK11106.1"/>
    <property type="match status" value="1"/>
</dbReference>
<dbReference type="SUPFAM" id="SSF52402">
    <property type="entry name" value="Adenine nucleotide alpha hydrolases-like"/>
    <property type="match status" value="1"/>
</dbReference>
<feature type="binding site" evidence="16">
    <location>
        <position position="198"/>
    </location>
    <ligand>
        <name>Zn(2+)</name>
        <dbReference type="ChEBI" id="CHEBI:29105"/>
    </ligand>
</feature>
<evidence type="ECO:0000256" key="11">
    <source>
        <dbReference type="ARBA" id="ARBA00047890"/>
    </source>
</evidence>
<feature type="binding site" evidence="16">
    <location>
        <position position="204"/>
    </location>
    <ligand>
        <name>Zn(2+)</name>
        <dbReference type="ChEBI" id="CHEBI:29105"/>
    </ligand>
</feature>
<keyword evidence="4 16" id="KW-0547">Nucleotide-binding</keyword>
<evidence type="ECO:0000256" key="12">
    <source>
        <dbReference type="ARBA" id="ARBA00069440"/>
    </source>
</evidence>
<evidence type="ECO:0000256" key="13">
    <source>
        <dbReference type="ARBA" id="ARBA00076159"/>
    </source>
</evidence>
<organism evidence="17 18">
    <name type="scientific">Yersinia enterocolitica LC20</name>
    <dbReference type="NCBI Taxonomy" id="1443113"/>
    <lineage>
        <taxon>Bacteria</taxon>
        <taxon>Pseudomonadati</taxon>
        <taxon>Pseudomonadota</taxon>
        <taxon>Gammaproteobacteria</taxon>
        <taxon>Enterobacterales</taxon>
        <taxon>Yersiniaceae</taxon>
        <taxon>Yersinia</taxon>
    </lineage>
</organism>
<gene>
    <name evidence="16" type="primary">queC</name>
    <name evidence="17" type="ORF">LC20_01401</name>
</gene>
<evidence type="ECO:0000256" key="9">
    <source>
        <dbReference type="ARBA" id="ARBA00037993"/>
    </source>
</evidence>
<evidence type="ECO:0000256" key="14">
    <source>
        <dbReference type="ARBA" id="ARBA00080406"/>
    </source>
</evidence>
<evidence type="ECO:0000256" key="10">
    <source>
        <dbReference type="ARBA" id="ARBA00039149"/>
    </source>
</evidence>
<feature type="binding site" evidence="16">
    <location>
        <begin position="8"/>
        <end position="18"/>
    </location>
    <ligand>
        <name>ATP</name>
        <dbReference type="ChEBI" id="CHEBI:30616"/>
    </ligand>
</feature>
<comment type="function">
    <text evidence="8 16">Catalyzes the ATP-dependent conversion of 7-carboxy-7-deazaguanine (CDG) to 7-cyano-7-deazaguanine (preQ(0)).</text>
</comment>
<evidence type="ECO:0000256" key="1">
    <source>
        <dbReference type="ARBA" id="ARBA00005061"/>
    </source>
</evidence>
<evidence type="ECO:0000256" key="2">
    <source>
        <dbReference type="ARBA" id="ARBA00022598"/>
    </source>
</evidence>
<dbReference type="InterPro" id="IPR014729">
    <property type="entry name" value="Rossmann-like_a/b/a_fold"/>
</dbReference>
<dbReference type="GO" id="GO:0008270">
    <property type="term" value="F:zinc ion binding"/>
    <property type="evidence" value="ECO:0007669"/>
    <property type="project" value="UniProtKB-UniRule"/>
</dbReference>
<evidence type="ECO:0000256" key="4">
    <source>
        <dbReference type="ARBA" id="ARBA00022741"/>
    </source>
</evidence>
<dbReference type="HAMAP" id="MF_01633">
    <property type="entry name" value="QueC"/>
    <property type="match status" value="1"/>
</dbReference>
<dbReference type="EC" id="6.3.4.20" evidence="10 16"/>
<protein>
    <recommendedName>
        <fullName evidence="12 16">7-cyano-7-deazaguanine synthase</fullName>
        <ecNumber evidence="10 16">6.3.4.20</ecNumber>
    </recommendedName>
    <alternativeName>
        <fullName evidence="15 16">7-cyano-7-carbaguanine synthase</fullName>
    </alternativeName>
    <alternativeName>
        <fullName evidence="14 16">PreQ(0) synthase</fullName>
    </alternativeName>
    <alternativeName>
        <fullName evidence="13 16">Queuosine biosynthesis protein QueC</fullName>
    </alternativeName>
</protein>
<evidence type="ECO:0000256" key="8">
    <source>
        <dbReference type="ARBA" id="ARBA00037768"/>
    </source>
</evidence>
<evidence type="ECO:0000313" key="17">
    <source>
        <dbReference type="EMBL" id="AHM72655.1"/>
    </source>
</evidence>
<reference evidence="17 18" key="1">
    <citation type="submission" date="2017-11" db="EMBL/GenBank/DDBJ databases">
        <title>The complete genome sequence and comparative genome analysis of Yersinia enterocolitica strain LC20.</title>
        <authorList>
            <person name="Shi G."/>
            <person name="Su M."/>
            <person name="Liang J."/>
            <person name="Gu W."/>
            <person name="Xiao Y."/>
            <person name="Zhang Z."/>
            <person name="Qiu H."/>
            <person name="Duan R."/>
            <person name="Zhang Z."/>
            <person name="Li Y."/>
            <person name="Zhang X."/>
            <person name="Ling Y."/>
            <person name="Song L."/>
            <person name="Chen M."/>
            <person name="Zhao Y."/>
            <person name="Wu J."/>
            <person name="Jing H."/>
            <person name="Xiao J."/>
            <person name="Wang X."/>
        </authorList>
    </citation>
    <scope>NUCLEOTIDE SEQUENCE [LARGE SCALE GENOMIC DNA]</scope>
    <source>
        <strain evidence="17 18">LC20</strain>
    </source>
</reference>
<dbReference type="GO" id="GO:0005524">
    <property type="term" value="F:ATP binding"/>
    <property type="evidence" value="ECO:0007669"/>
    <property type="project" value="UniProtKB-UniRule"/>
</dbReference>
<keyword evidence="5 16" id="KW-0671">Queuosine biosynthesis</keyword>
<feature type="binding site" evidence="16">
    <location>
        <position position="189"/>
    </location>
    <ligand>
        <name>Zn(2+)</name>
        <dbReference type="ChEBI" id="CHEBI:29105"/>
    </ligand>
</feature>
<dbReference type="PANTHER" id="PTHR42914:SF1">
    <property type="entry name" value="7-CYANO-7-DEAZAGUANINE SYNTHASE"/>
    <property type="match status" value="1"/>
</dbReference>
<dbReference type="UniPathway" id="UPA00391"/>
<sequence length="232" mass="25668">MKRAVVVFSGGQDSTTCLIQALQQYDEVHCITFDYGQRHRAEIDVARKLATQLGAKAHKVLDVGMLNELAVSSLTRDSIPVPTYSEEEGNLLPSTFVPGRNILFLTLAAIYAYQVQAQAVITGVCETDFSGYPDCRDEFVKALNQAIDLGIGRNIAFITPLMWLDKAETWALADYYQQLDRVRHDTLTCYNGIQGDGCGQCAACHIRAKGLEFYLANKAKVLLNLKQKTGLI</sequence>
<evidence type="ECO:0000256" key="5">
    <source>
        <dbReference type="ARBA" id="ARBA00022785"/>
    </source>
</evidence>
<comment type="similarity">
    <text evidence="9 16">Belongs to the QueC family.</text>
</comment>
<evidence type="ECO:0000256" key="16">
    <source>
        <dbReference type="HAMAP-Rule" id="MF_01633"/>
    </source>
</evidence>
<comment type="pathway">
    <text evidence="1 16">Purine metabolism; 7-cyano-7-deazaguanine biosynthesis.</text>
</comment>
<dbReference type="EMBL" id="CP007448">
    <property type="protein sequence ID" value="AHM72655.1"/>
    <property type="molecule type" value="Genomic_DNA"/>
</dbReference>
<evidence type="ECO:0000256" key="7">
    <source>
        <dbReference type="ARBA" id="ARBA00022840"/>
    </source>
</evidence>
<dbReference type="InterPro" id="IPR018317">
    <property type="entry name" value="QueC"/>
</dbReference>
<dbReference type="Proteomes" id="UP000230961">
    <property type="component" value="Chromosome"/>
</dbReference>
<keyword evidence="6 16" id="KW-0862">Zinc</keyword>
<keyword evidence="7 16" id="KW-0067">ATP-binding</keyword>
<comment type="cofactor">
    <cofactor evidence="16">
        <name>Zn(2+)</name>
        <dbReference type="ChEBI" id="CHEBI:29105"/>
    </cofactor>
    <text evidence="16">Binds 1 zinc ion per subunit.</text>
</comment>
<keyword evidence="2 16" id="KW-0436">Ligase</keyword>
<dbReference type="PIRSF" id="PIRSF006293">
    <property type="entry name" value="ExsB"/>
    <property type="match status" value="1"/>
</dbReference>
<dbReference type="GO" id="GO:0008616">
    <property type="term" value="P:tRNA queuosine(34) biosynthetic process"/>
    <property type="evidence" value="ECO:0007669"/>
    <property type="project" value="UniProtKB-UniRule"/>
</dbReference>